<keyword evidence="7" id="KW-0378">Hydrolase</keyword>
<proteinExistence type="predicted"/>
<keyword evidence="10" id="KW-0234">DNA repair</keyword>
<feature type="region of interest" description="Disordered" evidence="13">
    <location>
        <begin position="77"/>
        <end position="97"/>
    </location>
</feature>
<keyword evidence="6" id="KW-0227">DNA damage</keyword>
<keyword evidence="15" id="KW-1185">Reference proteome</keyword>
<evidence type="ECO:0000256" key="13">
    <source>
        <dbReference type="SAM" id="MobiDB-lite"/>
    </source>
</evidence>
<evidence type="ECO:0000256" key="1">
    <source>
        <dbReference type="ARBA" id="ARBA00001946"/>
    </source>
</evidence>
<evidence type="ECO:0000256" key="11">
    <source>
        <dbReference type="ARBA" id="ARBA00023242"/>
    </source>
</evidence>
<keyword evidence="8" id="KW-0460">Magnesium</keyword>
<organism evidence="14 15">
    <name type="scientific">Coemansia pectinata</name>
    <dbReference type="NCBI Taxonomy" id="1052879"/>
    <lineage>
        <taxon>Eukaryota</taxon>
        <taxon>Fungi</taxon>
        <taxon>Fungi incertae sedis</taxon>
        <taxon>Zoopagomycota</taxon>
        <taxon>Kickxellomycotina</taxon>
        <taxon>Kickxellomycetes</taxon>
        <taxon>Kickxellales</taxon>
        <taxon>Kickxellaceae</taxon>
        <taxon>Coemansia</taxon>
    </lineage>
</organism>
<evidence type="ECO:0000256" key="8">
    <source>
        <dbReference type="ARBA" id="ARBA00022842"/>
    </source>
</evidence>
<evidence type="ECO:0000256" key="3">
    <source>
        <dbReference type="ARBA" id="ARBA00022722"/>
    </source>
</evidence>
<evidence type="ECO:0000256" key="4">
    <source>
        <dbReference type="ARBA" id="ARBA00022723"/>
    </source>
</evidence>
<keyword evidence="5" id="KW-0255">Endonuclease</keyword>
<accession>A0A9W8LEE8</accession>
<dbReference type="InterPro" id="IPR033310">
    <property type="entry name" value="Mms4/EME1/EME2"/>
</dbReference>
<dbReference type="Gene3D" id="1.10.150.670">
    <property type="entry name" value="Crossover junction endonuclease EME1, DNA-binding domain"/>
    <property type="match status" value="1"/>
</dbReference>
<dbReference type="Pfam" id="PF21292">
    <property type="entry name" value="EME1-MUS81_C"/>
    <property type="match status" value="1"/>
</dbReference>
<evidence type="ECO:0000256" key="7">
    <source>
        <dbReference type="ARBA" id="ARBA00022801"/>
    </source>
</evidence>
<name>A0A9W8LEE8_9FUNG</name>
<dbReference type="PANTHER" id="PTHR21077">
    <property type="entry name" value="EME1 PROTEIN"/>
    <property type="match status" value="1"/>
</dbReference>
<dbReference type="GO" id="GO:0006302">
    <property type="term" value="P:double-strand break repair"/>
    <property type="evidence" value="ECO:0007669"/>
    <property type="project" value="TreeGrafter"/>
</dbReference>
<keyword evidence="12" id="KW-0469">Meiosis</keyword>
<comment type="subcellular location">
    <subcellularLocation>
        <location evidence="2">Nucleus</location>
    </subcellularLocation>
</comment>
<keyword evidence="4" id="KW-0479">Metal-binding</keyword>
<keyword evidence="11" id="KW-0539">Nucleus</keyword>
<evidence type="ECO:0008006" key="16">
    <source>
        <dbReference type="Google" id="ProtNLM"/>
    </source>
</evidence>
<evidence type="ECO:0000256" key="2">
    <source>
        <dbReference type="ARBA" id="ARBA00004123"/>
    </source>
</evidence>
<dbReference type="EMBL" id="JANBUH010000004">
    <property type="protein sequence ID" value="KAJ2757244.1"/>
    <property type="molecule type" value="Genomic_DNA"/>
</dbReference>
<sequence>MLGYSGTDVIELLSDDSLSDGAADESVLEVVVAPGRNAWPSSTPSVNQASRVFNILTPNTPGTPDLPSPSAILGLPRRRELSSESGGSRQALTPTRTHQRLALVANGDSLSSGVSSNGGRDSLLSRQAALDLPSSPPPIYDDDEPFDVFGSARSFSYSSQTSPPPLAATVDDDLDDGRFLDNIINCQSEFIDGALETGDQVYAGAASEFELGIGLSSLHRRPHANNSAGWRRETASVDYSDAAATEIIDSSSSDEEFAPEPRQTARAYGISPRLSASSSFRLFSSRSASVEVGRRYRDDVHTISTDPSVTALTSERSSYPIVRALSSSSEVGSVAARKESSAEQRRIEAERKKAERAAEKERKEREKEYQKGISSVNKKQVDQRILARDMTLVVDPGVLLLLKEPKRTVAAPSQSAHEEALPLESGNKEHSVFERLREEEIKYRVEETNTSCGILWEMLVRRKWDSRTNLYVPVACPQTYRVKSAAMVVLSSDRFVELLANNRVETLLEIWRGALATKRLFVTVVGLQKYLRRAAAVETREFARQMRTHLKDSVATTAASGKAKTRKQPLQAELQNQLSEEAVEEAVLRLQMTRPWVTWFTQCADARELGRLLWQTTMDLALAEFNGDRDTGTDDDELFGEQAEPASSQGDTVGFITKDIASALNAAVIRTGTDLADSWIRALTQIPKVTQPVAQSIAAQYPTPKRLFEAWQQMASEAECEQLLAQLSVASATAAGRRLGSAMSTRIYRVFNEPDAGRPFAEL</sequence>
<keyword evidence="3" id="KW-0540">Nuclease</keyword>
<dbReference type="Proteomes" id="UP001140011">
    <property type="component" value="Unassembled WGS sequence"/>
</dbReference>
<comment type="cofactor">
    <cofactor evidence="1">
        <name>Mg(2+)</name>
        <dbReference type="ChEBI" id="CHEBI:18420"/>
    </cofactor>
</comment>
<evidence type="ECO:0000256" key="10">
    <source>
        <dbReference type="ARBA" id="ARBA00023204"/>
    </source>
</evidence>
<dbReference type="AlphaFoldDB" id="A0A9W8LEE8"/>
<evidence type="ECO:0000256" key="5">
    <source>
        <dbReference type="ARBA" id="ARBA00022759"/>
    </source>
</evidence>
<feature type="region of interest" description="Disordered" evidence="13">
    <location>
        <begin position="330"/>
        <end position="371"/>
    </location>
</feature>
<dbReference type="GO" id="GO:0005634">
    <property type="term" value="C:nucleus"/>
    <property type="evidence" value="ECO:0007669"/>
    <property type="project" value="UniProtKB-SubCell"/>
</dbReference>
<reference evidence="14" key="1">
    <citation type="submission" date="2022-07" db="EMBL/GenBank/DDBJ databases">
        <title>Phylogenomic reconstructions and comparative analyses of Kickxellomycotina fungi.</title>
        <authorList>
            <person name="Reynolds N.K."/>
            <person name="Stajich J.E."/>
            <person name="Barry K."/>
            <person name="Grigoriev I.V."/>
            <person name="Crous P."/>
            <person name="Smith M.E."/>
        </authorList>
    </citation>
    <scope>NUCLEOTIDE SEQUENCE</scope>
    <source>
        <strain evidence="14">BCRC 34297</strain>
    </source>
</reference>
<evidence type="ECO:0000256" key="6">
    <source>
        <dbReference type="ARBA" id="ARBA00022763"/>
    </source>
</evidence>
<dbReference type="GO" id="GO:0031573">
    <property type="term" value="P:mitotic intra-S DNA damage checkpoint signaling"/>
    <property type="evidence" value="ECO:0007669"/>
    <property type="project" value="TreeGrafter"/>
</dbReference>
<evidence type="ECO:0000313" key="15">
    <source>
        <dbReference type="Proteomes" id="UP001140011"/>
    </source>
</evidence>
<keyword evidence="9" id="KW-0233">DNA recombination</keyword>
<dbReference type="GO" id="GO:0031297">
    <property type="term" value="P:replication fork processing"/>
    <property type="evidence" value="ECO:0007669"/>
    <property type="project" value="TreeGrafter"/>
</dbReference>
<dbReference type="GO" id="GO:0048476">
    <property type="term" value="C:Holliday junction resolvase complex"/>
    <property type="evidence" value="ECO:0007669"/>
    <property type="project" value="InterPro"/>
</dbReference>
<evidence type="ECO:0000256" key="12">
    <source>
        <dbReference type="ARBA" id="ARBA00023254"/>
    </source>
</evidence>
<dbReference type="Gene3D" id="3.40.50.10130">
    <property type="match status" value="1"/>
</dbReference>
<dbReference type="InterPro" id="IPR042530">
    <property type="entry name" value="EME1/EME2_C"/>
</dbReference>
<dbReference type="GO" id="GO:0046872">
    <property type="term" value="F:metal ion binding"/>
    <property type="evidence" value="ECO:0007669"/>
    <property type="project" value="UniProtKB-KW"/>
</dbReference>
<dbReference type="GO" id="GO:0008821">
    <property type="term" value="F:crossover junction DNA endonuclease activity"/>
    <property type="evidence" value="ECO:0007669"/>
    <property type="project" value="TreeGrafter"/>
</dbReference>
<evidence type="ECO:0000313" key="14">
    <source>
        <dbReference type="EMBL" id="KAJ2757244.1"/>
    </source>
</evidence>
<evidence type="ECO:0000256" key="9">
    <source>
        <dbReference type="ARBA" id="ARBA00023172"/>
    </source>
</evidence>
<dbReference type="OrthoDB" id="343092at2759"/>
<protein>
    <recommendedName>
        <fullName evidence="16">ERCC4 domain-containing protein</fullName>
    </recommendedName>
</protein>
<gene>
    <name evidence="14" type="ORF">GGI19_000178</name>
</gene>
<feature type="compositionally biased region" description="Basic and acidic residues" evidence="13">
    <location>
        <begin position="336"/>
        <end position="370"/>
    </location>
</feature>
<comment type="caution">
    <text evidence="14">The sequence shown here is derived from an EMBL/GenBank/DDBJ whole genome shotgun (WGS) entry which is preliminary data.</text>
</comment>
<dbReference type="PANTHER" id="PTHR21077:SF5">
    <property type="entry name" value="CROSSOVER JUNCTION ENDONUCLEASE MMS4"/>
    <property type="match status" value="1"/>
</dbReference>
<dbReference type="GO" id="GO:0000712">
    <property type="term" value="P:resolution of meiotic recombination intermediates"/>
    <property type="evidence" value="ECO:0007669"/>
    <property type="project" value="TreeGrafter"/>
</dbReference>